<dbReference type="PROSITE" id="PS51257">
    <property type="entry name" value="PROKAR_LIPOPROTEIN"/>
    <property type="match status" value="1"/>
</dbReference>
<dbReference type="Pfam" id="PF12010">
    <property type="entry name" value="DUF3502"/>
    <property type="match status" value="1"/>
</dbReference>
<feature type="region of interest" description="Disordered" evidence="1">
    <location>
        <begin position="29"/>
        <end position="51"/>
    </location>
</feature>
<comment type="caution">
    <text evidence="4">The sequence shown here is derived from an EMBL/GenBank/DDBJ whole genome shotgun (WGS) entry which is preliminary data.</text>
</comment>
<evidence type="ECO:0000259" key="3">
    <source>
        <dbReference type="Pfam" id="PF12010"/>
    </source>
</evidence>
<organism evidence="4 5">
    <name type="scientific">Paenibacillus elgii</name>
    <dbReference type="NCBI Taxonomy" id="189691"/>
    <lineage>
        <taxon>Bacteria</taxon>
        <taxon>Bacillati</taxon>
        <taxon>Bacillota</taxon>
        <taxon>Bacilli</taxon>
        <taxon>Bacillales</taxon>
        <taxon>Paenibacillaceae</taxon>
        <taxon>Paenibacillus</taxon>
    </lineage>
</organism>
<dbReference type="Proteomes" id="UP000076563">
    <property type="component" value="Unassembled WGS sequence"/>
</dbReference>
<sequence>MKMQKWTGAAIALVLLTSLLAACSGNSDAGSAATNAPGSTAKGEGTKKPDPVTLKIMVPGDRPKDFDAVIQEAEKRMADSLNVKLDVVFVPWADLAQKTQVTLSSGENIDLIFDAPWLHLTQQIAAGSYEPLDDLLKQYGPNILKNRPQQMWDANKFDGKIMGIPNGNSFVQGRVYYVRKDLREQLGIAPIKTYDDLIKFAYAVKEKVPNITPLVPAGQDVNKGLSEGAYRHYWADNKENIQPSPALSESLILYTKNNDGKIYNLFDEMEPAVWSWIQNARKLYQDKVISPDVLAIKEVMEPAKQGKAAIVVSNDFGVKDDIQKALKSGNPKAEFEAVTFMNLTKGAVLTNSLQYNFISVPVVSKHKERAIQFLDWANQKENYDLLVYGKKDKNWEAVGDDQYKFKGDGYKWFPYVWVWNPTTDRQDASQDEETKKLNKWTADAGNFTIDKLSGFTFNNAPVSNEISQYTSMEAKYYSALFNGVVDPESYWAKFKAEAAPLAKKIQLEEQKQIDAFLAKK</sequence>
<dbReference type="PANTHER" id="PTHR43649">
    <property type="entry name" value="ARABINOSE-BINDING PROTEIN-RELATED"/>
    <property type="match status" value="1"/>
</dbReference>
<accession>A0A163U542</accession>
<protein>
    <submittedName>
        <fullName evidence="4">ABC transporter substrate-binding protein</fullName>
    </submittedName>
</protein>
<dbReference type="InterPro" id="IPR050490">
    <property type="entry name" value="Bact_solute-bd_prot1"/>
</dbReference>
<dbReference type="eggNOG" id="COG1653">
    <property type="taxonomic scope" value="Bacteria"/>
</dbReference>
<dbReference type="SUPFAM" id="SSF53850">
    <property type="entry name" value="Periplasmic binding protein-like II"/>
    <property type="match status" value="1"/>
</dbReference>
<feature type="compositionally biased region" description="Polar residues" evidence="1">
    <location>
        <begin position="29"/>
        <end position="38"/>
    </location>
</feature>
<proteinExistence type="predicted"/>
<evidence type="ECO:0000313" key="4">
    <source>
        <dbReference type="EMBL" id="KZE72828.1"/>
    </source>
</evidence>
<keyword evidence="5" id="KW-1185">Reference proteome</keyword>
<gene>
    <name evidence="4" type="ORF">AV654_04720</name>
</gene>
<dbReference type="InterPro" id="IPR022627">
    <property type="entry name" value="DUF3502"/>
</dbReference>
<dbReference type="STRING" id="1007103.GCA_000213315_02268"/>
<dbReference type="PANTHER" id="PTHR43649:SF17">
    <property type="entry name" value="ABC TRANSPORTER SOLUTE BINDING PROTEIN-SUGAR TRANSPORT"/>
    <property type="match status" value="1"/>
</dbReference>
<dbReference type="Gene3D" id="3.40.190.10">
    <property type="entry name" value="Periplasmic binding protein-like II"/>
    <property type="match status" value="1"/>
</dbReference>
<dbReference type="OrthoDB" id="4349943at2"/>
<dbReference type="RefSeq" id="WP_063187456.1">
    <property type="nucleotide sequence ID" value="NZ_LQRA01000099.1"/>
</dbReference>
<feature type="chain" id="PRO_5007846244" evidence="2">
    <location>
        <begin position="30"/>
        <end position="520"/>
    </location>
</feature>
<dbReference type="EMBL" id="LQRA01000099">
    <property type="protein sequence ID" value="KZE72828.1"/>
    <property type="molecule type" value="Genomic_DNA"/>
</dbReference>
<dbReference type="AlphaFoldDB" id="A0A163U542"/>
<evidence type="ECO:0000256" key="1">
    <source>
        <dbReference type="SAM" id="MobiDB-lite"/>
    </source>
</evidence>
<keyword evidence="2" id="KW-0732">Signal</keyword>
<evidence type="ECO:0000313" key="5">
    <source>
        <dbReference type="Proteomes" id="UP000076563"/>
    </source>
</evidence>
<feature type="signal peptide" evidence="2">
    <location>
        <begin position="1"/>
        <end position="29"/>
    </location>
</feature>
<reference evidence="5" key="1">
    <citation type="submission" date="2016-01" db="EMBL/GenBank/DDBJ databases">
        <title>Draft genome of Chromobacterium sp. F49.</title>
        <authorList>
            <person name="Hong K.W."/>
        </authorList>
    </citation>
    <scope>NUCLEOTIDE SEQUENCE [LARGE SCALE GENOMIC DNA]</scope>
    <source>
        <strain evidence="5">M63</strain>
    </source>
</reference>
<name>A0A163U542_9BACL</name>
<feature type="domain" description="DUF3502" evidence="3">
    <location>
        <begin position="452"/>
        <end position="518"/>
    </location>
</feature>
<evidence type="ECO:0000256" key="2">
    <source>
        <dbReference type="SAM" id="SignalP"/>
    </source>
</evidence>